<evidence type="ECO:0000256" key="6">
    <source>
        <dbReference type="PROSITE-ProRule" id="PRU00182"/>
    </source>
</evidence>
<dbReference type="RefSeq" id="WP_020003099.1">
    <property type="nucleotide sequence ID" value="NZ_LS991953.1"/>
</dbReference>
<dbReference type="GO" id="GO:0003723">
    <property type="term" value="F:RNA binding"/>
    <property type="evidence" value="ECO:0007669"/>
    <property type="project" value="UniProtKB-KW"/>
</dbReference>
<dbReference type="GO" id="GO:0120159">
    <property type="term" value="F:rRNA pseudouridine synthase activity"/>
    <property type="evidence" value="ECO:0007669"/>
    <property type="project" value="UniProtKB-ARBA"/>
</dbReference>
<evidence type="ECO:0000256" key="1">
    <source>
        <dbReference type="ARBA" id="ARBA00000073"/>
    </source>
</evidence>
<dbReference type="GeneID" id="93529907"/>
<accession>A0A3B0P783</accession>
<dbReference type="Pfam" id="PF00849">
    <property type="entry name" value="PseudoU_synth_2"/>
    <property type="match status" value="1"/>
</dbReference>
<dbReference type="CDD" id="cd02869">
    <property type="entry name" value="PseudoU_synth_RluA_like"/>
    <property type="match status" value="1"/>
</dbReference>
<gene>
    <name evidence="8" type="primary">rluC</name>
    <name evidence="8" type="ORF">NCTC10124_00183</name>
</gene>
<dbReference type="GO" id="GO:0000455">
    <property type="term" value="P:enzyme-directed rRNA pseudouridine synthesis"/>
    <property type="evidence" value="ECO:0007669"/>
    <property type="project" value="UniProtKB-ARBA"/>
</dbReference>
<name>A0A3B0P783_MYCSY</name>
<dbReference type="SMART" id="SM00363">
    <property type="entry name" value="S4"/>
    <property type="match status" value="1"/>
</dbReference>
<sequence>MVSFKASKNDENRSLFKLICKYFPNLTIATIEKLFRKKEIKVNSKRITDKKFVVSENDLVEVYGISESNLNLPQIKKVSFDFQIIYEDANILIIDKKENLVIHGEDNSLDNQVLSYLKHKQVDSFKPSHVGRLDKETSGLIVYAKNYLTLKQLNEKSFNFKKVYQFKSDFLSSSPLELKLYFYKDENNKTKISKTQKENSKLAHSIFYCENNKKFAQIITGRKHQIRLSLAYLNKPIYGDKKYKGKKSTRLMLHSYYLKFLNLEDNLKYLNKMEFYSNPKW</sequence>
<dbReference type="InterPro" id="IPR002942">
    <property type="entry name" value="S4_RNA-bd"/>
</dbReference>
<dbReference type="PANTHER" id="PTHR21600:SF83">
    <property type="entry name" value="PSEUDOURIDYLATE SYNTHASE RPUSD4, MITOCHONDRIAL"/>
    <property type="match status" value="1"/>
</dbReference>
<comment type="similarity">
    <text evidence="2">Belongs to the pseudouridine synthase RluA family.</text>
</comment>
<reference evidence="9" key="1">
    <citation type="submission" date="2018-06" db="EMBL/GenBank/DDBJ databases">
        <authorList>
            <consortium name="Pathogen Informatics"/>
        </authorList>
    </citation>
    <scope>NUCLEOTIDE SEQUENCE [LARGE SCALE GENOMIC DNA]</scope>
    <source>
        <strain evidence="9">NCTC10124</strain>
    </source>
</reference>
<keyword evidence="6" id="KW-0694">RNA-binding</keyword>
<organism evidence="8 9">
    <name type="scientific">Mycoplasmopsis synoviae</name>
    <name type="common">Mycoplasma synoviae</name>
    <dbReference type="NCBI Taxonomy" id="2109"/>
    <lineage>
        <taxon>Bacteria</taxon>
        <taxon>Bacillati</taxon>
        <taxon>Mycoplasmatota</taxon>
        <taxon>Mycoplasmoidales</taxon>
        <taxon>Metamycoplasmataceae</taxon>
        <taxon>Mycoplasmopsis</taxon>
    </lineage>
</organism>
<proteinExistence type="inferred from homology"/>
<dbReference type="SUPFAM" id="SSF55120">
    <property type="entry name" value="Pseudouridine synthase"/>
    <property type="match status" value="1"/>
</dbReference>
<dbReference type="InterPro" id="IPR050188">
    <property type="entry name" value="RluA_PseudoU_synthase"/>
</dbReference>
<feature type="non-terminal residue" evidence="8">
    <location>
        <position position="281"/>
    </location>
</feature>
<dbReference type="AlphaFoldDB" id="A0A3B0P783"/>
<evidence type="ECO:0000313" key="8">
    <source>
        <dbReference type="EMBL" id="SYV92459.1"/>
    </source>
</evidence>
<dbReference type="EMBL" id="LS991953">
    <property type="protein sequence ID" value="SYV92459.1"/>
    <property type="molecule type" value="Genomic_DNA"/>
</dbReference>
<dbReference type="Proteomes" id="UP000259328">
    <property type="component" value="Chromosome"/>
</dbReference>
<dbReference type="Gene3D" id="3.30.2350.10">
    <property type="entry name" value="Pseudouridine synthase"/>
    <property type="match status" value="1"/>
</dbReference>
<dbReference type="InterPro" id="IPR020103">
    <property type="entry name" value="PsdUridine_synth_cat_dom_sf"/>
</dbReference>
<evidence type="ECO:0000256" key="4">
    <source>
        <dbReference type="ARBA" id="ARBA00031870"/>
    </source>
</evidence>
<dbReference type="GO" id="GO:0016829">
    <property type="term" value="F:lyase activity"/>
    <property type="evidence" value="ECO:0007669"/>
    <property type="project" value="UniProtKB-KW"/>
</dbReference>
<comment type="catalytic activity">
    <reaction evidence="1">
        <text>a uridine in RNA = a pseudouridine in RNA</text>
        <dbReference type="Rhea" id="RHEA:48348"/>
        <dbReference type="Rhea" id="RHEA-COMP:12068"/>
        <dbReference type="Rhea" id="RHEA-COMP:12069"/>
        <dbReference type="ChEBI" id="CHEBI:65314"/>
        <dbReference type="ChEBI" id="CHEBI:65315"/>
    </reaction>
</comment>
<keyword evidence="3 8" id="KW-0413">Isomerase</keyword>
<evidence type="ECO:0000313" key="9">
    <source>
        <dbReference type="Proteomes" id="UP000259328"/>
    </source>
</evidence>
<evidence type="ECO:0000256" key="3">
    <source>
        <dbReference type="ARBA" id="ARBA00023235"/>
    </source>
</evidence>
<evidence type="ECO:0000256" key="5">
    <source>
        <dbReference type="ARBA" id="ARBA00033164"/>
    </source>
</evidence>
<protein>
    <recommendedName>
        <fullName evidence="4">RNA pseudouridylate synthase</fullName>
    </recommendedName>
    <alternativeName>
        <fullName evidence="5">RNA-uridine isomerase</fullName>
    </alternativeName>
</protein>
<dbReference type="PANTHER" id="PTHR21600">
    <property type="entry name" value="MITOCHONDRIAL RNA PSEUDOURIDINE SYNTHASE"/>
    <property type="match status" value="1"/>
</dbReference>
<keyword evidence="8" id="KW-0456">Lyase</keyword>
<evidence type="ECO:0000259" key="7">
    <source>
        <dbReference type="SMART" id="SM00363"/>
    </source>
</evidence>
<feature type="domain" description="RNA-binding S4" evidence="7">
    <location>
        <begin position="13"/>
        <end position="71"/>
    </location>
</feature>
<dbReference type="InterPro" id="IPR006145">
    <property type="entry name" value="PsdUridine_synth_RsuA/RluA"/>
</dbReference>
<evidence type="ECO:0000256" key="2">
    <source>
        <dbReference type="ARBA" id="ARBA00010876"/>
    </source>
</evidence>
<dbReference type="PROSITE" id="PS50889">
    <property type="entry name" value="S4"/>
    <property type="match status" value="1"/>
</dbReference>